<name>A0A7X5Y086_9SPHN</name>
<dbReference type="SMART" id="SM00267">
    <property type="entry name" value="GGDEF"/>
    <property type="match status" value="1"/>
</dbReference>
<dbReference type="FunFam" id="3.30.70.270:FF:000001">
    <property type="entry name" value="Diguanylate cyclase domain protein"/>
    <property type="match status" value="1"/>
</dbReference>
<evidence type="ECO:0000256" key="3">
    <source>
        <dbReference type="SAM" id="Phobius"/>
    </source>
</evidence>
<reference evidence="5 6" key="1">
    <citation type="submission" date="2020-03" db="EMBL/GenBank/DDBJ databases">
        <title>Genomic Encyclopedia of Type Strains, Phase IV (KMG-IV): sequencing the most valuable type-strain genomes for metagenomic binning, comparative biology and taxonomic classification.</title>
        <authorList>
            <person name="Goeker M."/>
        </authorList>
    </citation>
    <scope>NUCLEOTIDE SEQUENCE [LARGE SCALE GENOMIC DNA]</scope>
    <source>
        <strain evidence="5 6">DSM 7225</strain>
    </source>
</reference>
<proteinExistence type="predicted"/>
<dbReference type="Gene3D" id="3.30.70.270">
    <property type="match status" value="1"/>
</dbReference>
<dbReference type="InterPro" id="IPR043128">
    <property type="entry name" value="Rev_trsase/Diguanyl_cyclase"/>
</dbReference>
<evidence type="ECO:0000313" key="5">
    <source>
        <dbReference type="EMBL" id="NJB98662.1"/>
    </source>
</evidence>
<keyword evidence="3" id="KW-1133">Transmembrane helix</keyword>
<accession>A0A7X5Y086</accession>
<comment type="catalytic activity">
    <reaction evidence="2">
        <text>2 GTP = 3',3'-c-di-GMP + 2 diphosphate</text>
        <dbReference type="Rhea" id="RHEA:24898"/>
        <dbReference type="ChEBI" id="CHEBI:33019"/>
        <dbReference type="ChEBI" id="CHEBI:37565"/>
        <dbReference type="ChEBI" id="CHEBI:58805"/>
        <dbReference type="EC" id="2.7.7.65"/>
    </reaction>
</comment>
<comment type="caution">
    <text evidence="5">The sequence shown here is derived from an EMBL/GenBank/DDBJ whole genome shotgun (WGS) entry which is preliminary data.</text>
</comment>
<evidence type="ECO:0000256" key="1">
    <source>
        <dbReference type="ARBA" id="ARBA00012528"/>
    </source>
</evidence>
<gene>
    <name evidence="5" type="ORF">GGR89_002999</name>
</gene>
<dbReference type="SUPFAM" id="SSF55073">
    <property type="entry name" value="Nucleotide cyclase"/>
    <property type="match status" value="1"/>
</dbReference>
<dbReference type="CDD" id="cd01949">
    <property type="entry name" value="GGDEF"/>
    <property type="match status" value="1"/>
</dbReference>
<feature type="transmembrane region" description="Helical" evidence="3">
    <location>
        <begin position="33"/>
        <end position="54"/>
    </location>
</feature>
<dbReference type="InterPro" id="IPR029787">
    <property type="entry name" value="Nucleotide_cyclase"/>
</dbReference>
<dbReference type="GO" id="GO:0043709">
    <property type="term" value="P:cell adhesion involved in single-species biofilm formation"/>
    <property type="evidence" value="ECO:0007669"/>
    <property type="project" value="TreeGrafter"/>
</dbReference>
<feature type="domain" description="GGDEF" evidence="4">
    <location>
        <begin position="266"/>
        <end position="396"/>
    </location>
</feature>
<sequence>MLRRSRFIILALLPVLLAYLLHPFVPQGDIRLILHVVGIGGCILALIALVTGAPRVQAALRSRREEADRAHAERKQINHLFRMTEMLQSANGYPDANAVLEATISSLLDGFGAALYVFNNSRDRLELSGAWHWPMDEALRPMLTPAQCWALKRGKWHLNADTRGALRCEHHLSGISVLELPMAAHGEIQGLLKIATGRDDPVAELKRIQPLAAVIADAMSLAVSNIALREKLRTQALRDPLTGLYNRRYMEDALSRYAGLTERSGTPLSVIMIDLDHFKKLNDEFGHAVGDAVLRETASTIMSALRTSDVACRYGGEELLVILPECGIAEASAKAEILRERIEALSTTHDAKISASFGVASMPESTRSVADLLGLADAALYQAKGDGRNRVVAAPSREMPMLPLAAE</sequence>
<keyword evidence="3" id="KW-0472">Membrane</keyword>
<dbReference type="Pfam" id="PF00990">
    <property type="entry name" value="GGDEF"/>
    <property type="match status" value="1"/>
</dbReference>
<dbReference type="SUPFAM" id="SSF55781">
    <property type="entry name" value="GAF domain-like"/>
    <property type="match status" value="1"/>
</dbReference>
<dbReference type="GO" id="GO:0005886">
    <property type="term" value="C:plasma membrane"/>
    <property type="evidence" value="ECO:0007669"/>
    <property type="project" value="TreeGrafter"/>
</dbReference>
<dbReference type="Proteomes" id="UP000531251">
    <property type="component" value="Unassembled WGS sequence"/>
</dbReference>
<dbReference type="PROSITE" id="PS50887">
    <property type="entry name" value="GGDEF"/>
    <property type="match status" value="1"/>
</dbReference>
<dbReference type="PANTHER" id="PTHR45138">
    <property type="entry name" value="REGULATORY COMPONENTS OF SENSORY TRANSDUCTION SYSTEM"/>
    <property type="match status" value="1"/>
</dbReference>
<dbReference type="InterPro" id="IPR000160">
    <property type="entry name" value="GGDEF_dom"/>
</dbReference>
<dbReference type="GO" id="GO:1902201">
    <property type="term" value="P:negative regulation of bacterial-type flagellum-dependent cell motility"/>
    <property type="evidence" value="ECO:0007669"/>
    <property type="project" value="TreeGrafter"/>
</dbReference>
<dbReference type="EC" id="2.7.7.65" evidence="1"/>
<organism evidence="5 6">
    <name type="scientific">Sphingomonas trueperi</name>
    <dbReference type="NCBI Taxonomy" id="53317"/>
    <lineage>
        <taxon>Bacteria</taxon>
        <taxon>Pseudomonadati</taxon>
        <taxon>Pseudomonadota</taxon>
        <taxon>Alphaproteobacteria</taxon>
        <taxon>Sphingomonadales</taxon>
        <taxon>Sphingomonadaceae</taxon>
        <taxon>Sphingomonas</taxon>
    </lineage>
</organism>
<evidence type="ECO:0000313" key="6">
    <source>
        <dbReference type="Proteomes" id="UP000531251"/>
    </source>
</evidence>
<dbReference type="GO" id="GO:0052621">
    <property type="term" value="F:diguanylate cyclase activity"/>
    <property type="evidence" value="ECO:0007669"/>
    <property type="project" value="UniProtKB-EC"/>
</dbReference>
<keyword evidence="3" id="KW-0812">Transmembrane</keyword>
<evidence type="ECO:0000259" key="4">
    <source>
        <dbReference type="PROSITE" id="PS50887"/>
    </source>
</evidence>
<keyword evidence="6" id="KW-1185">Reference proteome</keyword>
<dbReference type="AlphaFoldDB" id="A0A7X5Y086"/>
<evidence type="ECO:0000256" key="2">
    <source>
        <dbReference type="ARBA" id="ARBA00034247"/>
    </source>
</evidence>
<dbReference type="RefSeq" id="WP_167712993.1">
    <property type="nucleotide sequence ID" value="NZ_BAAADY010000018.1"/>
</dbReference>
<dbReference type="NCBIfam" id="TIGR00254">
    <property type="entry name" value="GGDEF"/>
    <property type="match status" value="1"/>
</dbReference>
<protein>
    <recommendedName>
        <fullName evidence="1">diguanylate cyclase</fullName>
        <ecNumber evidence="1">2.7.7.65</ecNumber>
    </recommendedName>
</protein>
<dbReference type="PANTHER" id="PTHR45138:SF9">
    <property type="entry name" value="DIGUANYLATE CYCLASE DGCM-RELATED"/>
    <property type="match status" value="1"/>
</dbReference>
<dbReference type="EMBL" id="JAATJB010000010">
    <property type="protein sequence ID" value="NJB98662.1"/>
    <property type="molecule type" value="Genomic_DNA"/>
</dbReference>
<dbReference type="InterPro" id="IPR050469">
    <property type="entry name" value="Diguanylate_Cyclase"/>
</dbReference>